<keyword evidence="2" id="KW-0472">Membrane</keyword>
<feature type="transmembrane region" description="Helical" evidence="2">
    <location>
        <begin position="89"/>
        <end position="112"/>
    </location>
</feature>
<keyword evidence="2" id="KW-1133">Transmembrane helix</keyword>
<proteinExistence type="predicted"/>
<feature type="compositionally biased region" description="Acidic residues" evidence="1">
    <location>
        <begin position="225"/>
        <end position="241"/>
    </location>
</feature>
<dbReference type="EMBL" id="MLAK01000565">
    <property type="protein sequence ID" value="OHT12378.1"/>
    <property type="molecule type" value="Genomic_DNA"/>
</dbReference>
<feature type="transmembrane region" description="Helical" evidence="2">
    <location>
        <begin position="164"/>
        <end position="187"/>
    </location>
</feature>
<keyword evidence="4" id="KW-1185">Reference proteome</keyword>
<dbReference type="RefSeq" id="XP_068365514.1">
    <property type="nucleotide sequence ID" value="XM_068499838.1"/>
</dbReference>
<organism evidence="3 4">
    <name type="scientific">Tritrichomonas foetus</name>
    <dbReference type="NCBI Taxonomy" id="1144522"/>
    <lineage>
        <taxon>Eukaryota</taxon>
        <taxon>Metamonada</taxon>
        <taxon>Parabasalia</taxon>
        <taxon>Tritrichomonadida</taxon>
        <taxon>Tritrichomonadidae</taxon>
        <taxon>Tritrichomonas</taxon>
    </lineage>
</organism>
<evidence type="ECO:0000256" key="2">
    <source>
        <dbReference type="SAM" id="Phobius"/>
    </source>
</evidence>
<keyword evidence="2" id="KW-0812">Transmembrane</keyword>
<reference evidence="3" key="1">
    <citation type="submission" date="2016-10" db="EMBL/GenBank/DDBJ databases">
        <authorList>
            <person name="Benchimol M."/>
            <person name="Almeida L.G."/>
            <person name="Vasconcelos A.T."/>
            <person name="Perreira-Neves A."/>
            <person name="Rosa I.A."/>
            <person name="Tasca T."/>
            <person name="Bogo M.R."/>
            <person name="de Souza W."/>
        </authorList>
    </citation>
    <scope>NUCLEOTIDE SEQUENCE [LARGE SCALE GENOMIC DNA]</scope>
    <source>
        <strain evidence="3">K</strain>
    </source>
</reference>
<sequence length="249" mass="28227">MFRNLSSQKRVIGVGVFWLDWALDVIPVGFTAYCIYLCTLLAHSYWQKVNGSGSLACCAIAAIFAAAAIATHMLFQFGCLQSLQSMMKYISFGSTVVALIIHAILLTFFTPITASRSYINFNEYTIMNAASDADAQYYSQLNTTNSGKYQIFKFVWDRTVNQKIPLTAFFILWGVCFSLYFLGFNYLECHKPSPSRQIPQQSQFHQPEDQTNDDLQPLHQVPNNDNEENNNDDFEDDDHDEGSDKSNPL</sequence>
<gene>
    <name evidence="3" type="ORF">TRFO_17871</name>
</gene>
<comment type="caution">
    <text evidence="3">The sequence shown here is derived from an EMBL/GenBank/DDBJ whole genome shotgun (WGS) entry which is preliminary data.</text>
</comment>
<dbReference type="AlphaFoldDB" id="A0A1J4KMK9"/>
<protein>
    <submittedName>
        <fullName evidence="3">Uncharacterized protein</fullName>
    </submittedName>
</protein>
<name>A0A1J4KMK9_9EUKA</name>
<evidence type="ECO:0000313" key="3">
    <source>
        <dbReference type="EMBL" id="OHT12378.1"/>
    </source>
</evidence>
<feature type="transmembrane region" description="Helical" evidence="2">
    <location>
        <begin position="52"/>
        <end position="77"/>
    </location>
</feature>
<evidence type="ECO:0000256" key="1">
    <source>
        <dbReference type="SAM" id="MobiDB-lite"/>
    </source>
</evidence>
<dbReference type="Proteomes" id="UP000179807">
    <property type="component" value="Unassembled WGS sequence"/>
</dbReference>
<feature type="region of interest" description="Disordered" evidence="1">
    <location>
        <begin position="195"/>
        <end position="249"/>
    </location>
</feature>
<dbReference type="VEuPathDB" id="TrichDB:TRFO_17871"/>
<dbReference type="GeneID" id="94834542"/>
<evidence type="ECO:0000313" key="4">
    <source>
        <dbReference type="Proteomes" id="UP000179807"/>
    </source>
</evidence>
<feature type="transmembrane region" description="Helical" evidence="2">
    <location>
        <begin position="21"/>
        <end position="46"/>
    </location>
</feature>
<accession>A0A1J4KMK9</accession>